<dbReference type="Gene3D" id="3.30.1490.20">
    <property type="entry name" value="ATP-grasp fold, A domain"/>
    <property type="match status" value="1"/>
</dbReference>
<dbReference type="GO" id="GO:0005524">
    <property type="term" value="F:ATP binding"/>
    <property type="evidence" value="ECO:0007669"/>
    <property type="project" value="UniProtKB-UniRule"/>
</dbReference>
<dbReference type="Pfam" id="PF13847">
    <property type="entry name" value="Methyltransf_31"/>
    <property type="match status" value="1"/>
</dbReference>
<feature type="region of interest" description="Disordered" evidence="4">
    <location>
        <begin position="1"/>
        <end position="29"/>
    </location>
</feature>
<evidence type="ECO:0000256" key="2">
    <source>
        <dbReference type="ARBA" id="ARBA00022598"/>
    </source>
</evidence>
<organism evidence="6 7">
    <name type="scientific">Cyclobacterium qasimii</name>
    <dbReference type="NCBI Taxonomy" id="1350429"/>
    <lineage>
        <taxon>Bacteria</taxon>
        <taxon>Pseudomonadati</taxon>
        <taxon>Bacteroidota</taxon>
        <taxon>Cytophagia</taxon>
        <taxon>Cytophagales</taxon>
        <taxon>Cyclobacteriaceae</taxon>
        <taxon>Cyclobacterium</taxon>
    </lineage>
</organism>
<dbReference type="InterPro" id="IPR025714">
    <property type="entry name" value="Methyltranfer_dom"/>
</dbReference>
<dbReference type="Gene3D" id="3.30.470.20">
    <property type="entry name" value="ATP-grasp fold, B domain"/>
    <property type="match status" value="1"/>
</dbReference>
<evidence type="ECO:0000313" key="7">
    <source>
        <dbReference type="Proteomes" id="UP000321301"/>
    </source>
</evidence>
<dbReference type="Gene3D" id="2.20.25.110">
    <property type="entry name" value="S-adenosyl-L-methionine-dependent methyltransferases"/>
    <property type="match status" value="1"/>
</dbReference>
<gene>
    <name evidence="6" type="ORF">CQA01_43590</name>
</gene>
<dbReference type="InterPro" id="IPR011095">
    <property type="entry name" value="Dala_Dala_lig_C"/>
</dbReference>
<evidence type="ECO:0000313" key="6">
    <source>
        <dbReference type="EMBL" id="GEO23825.1"/>
    </source>
</evidence>
<evidence type="ECO:0000256" key="1">
    <source>
        <dbReference type="ARBA" id="ARBA00010871"/>
    </source>
</evidence>
<dbReference type="PROSITE" id="PS50975">
    <property type="entry name" value="ATP_GRASP"/>
    <property type="match status" value="1"/>
</dbReference>
<dbReference type="InterPro" id="IPR011761">
    <property type="entry name" value="ATP-grasp"/>
</dbReference>
<dbReference type="CDD" id="cd02440">
    <property type="entry name" value="AdoMet_MTases"/>
    <property type="match status" value="1"/>
</dbReference>
<reference evidence="6 7" key="1">
    <citation type="submission" date="2019-07" db="EMBL/GenBank/DDBJ databases">
        <title>Whole genome shotgun sequence of Cyclobacterium qasimii NBRC 106168.</title>
        <authorList>
            <person name="Hosoyama A."/>
            <person name="Uohara A."/>
            <person name="Ohji S."/>
            <person name="Ichikawa N."/>
        </authorList>
    </citation>
    <scope>NUCLEOTIDE SEQUENCE [LARGE SCALE GENOMIC DNA]</scope>
    <source>
        <strain evidence="6 7">NBRC 106168</strain>
    </source>
</reference>
<sequence length="643" mass="73290">MKEKSPKGQGSNEKVDKKMVPNKKAGPVSNLEQHLQPDWWKRIFNAMYLKTDADVVEDDKITKKEVDLFQKIINIKEGETLLDLACGQGRHLIELQSRKNYNLHGLDRSRYLIQRAKNISKKKGLSINFKEGDARKLPYPTDTFDYVTNLGNSFGYFETLDDDTKILNEIFRVLKPGGMLLMEIPDGEFLRKNFTPRSWEWIDKKHFVCRERSMAADNQRLISREVITHTEKGVIVDQFYAERLYTKEDLIGLLKNVNFKEVDFHGNISSDSLRNQDLGMMENRFILTAKAIKEWTPKKIKKAVKNVVVIMGDPTLNDVIKPDAIFDSDDFDTIDKLKVALSKLDNYKFSYLNNHKTLVADLQKLQGKVDFVFNLCDEGFDNDAVKELHVPALLEINKLPYSGSNPQTLAYCYDKSLIRGIATEIGVPVADAFMITAEENLFELNIPFPVIAKPNFGDSSFGITQKNVAYTIEELADAILRIRSQFGSSKPILVEEFLTGAELSVGIIGNRQNYRVLPIIEEDFSELPEGLPKICGYEAKWLTDSPYMKTLKSIPASIPASTEEVLINHSLKLFERLNCRDYCRFDWRLNANGEPKILEVNPNPGWCWDGHLAKMSDFGGMDYSQMLAAILSAVELRYSQTES</sequence>
<dbReference type="EMBL" id="BJYV01000028">
    <property type="protein sequence ID" value="GEO23825.1"/>
    <property type="molecule type" value="Genomic_DNA"/>
</dbReference>
<dbReference type="AlphaFoldDB" id="A0A512CI06"/>
<dbReference type="PANTHER" id="PTHR23132:SF23">
    <property type="entry name" value="D-ALANINE--D-ALANINE LIGASE B"/>
    <property type="match status" value="1"/>
</dbReference>
<keyword evidence="7" id="KW-1185">Reference proteome</keyword>
<evidence type="ECO:0000256" key="3">
    <source>
        <dbReference type="PROSITE-ProRule" id="PRU00409"/>
    </source>
</evidence>
<dbReference type="GO" id="GO:0008716">
    <property type="term" value="F:D-alanine-D-alanine ligase activity"/>
    <property type="evidence" value="ECO:0007669"/>
    <property type="project" value="InterPro"/>
</dbReference>
<evidence type="ECO:0000259" key="5">
    <source>
        <dbReference type="PROSITE" id="PS50975"/>
    </source>
</evidence>
<protein>
    <submittedName>
        <fullName evidence="6">D-alanine--D-alanine ligase</fullName>
    </submittedName>
</protein>
<accession>A0A512CI06</accession>
<keyword evidence="3" id="KW-0067">ATP-binding</keyword>
<dbReference type="SUPFAM" id="SSF53335">
    <property type="entry name" value="S-adenosyl-L-methionine-dependent methyltransferases"/>
    <property type="match status" value="1"/>
</dbReference>
<dbReference type="InterPro" id="IPR013815">
    <property type="entry name" value="ATP_grasp_subdomain_1"/>
</dbReference>
<comment type="caution">
    <text evidence="6">The sequence shown here is derived from an EMBL/GenBank/DDBJ whole genome shotgun (WGS) entry which is preliminary data.</text>
</comment>
<comment type="similarity">
    <text evidence="1">Belongs to the D-alanine--D-alanine ligase family.</text>
</comment>
<dbReference type="GO" id="GO:0046872">
    <property type="term" value="F:metal ion binding"/>
    <property type="evidence" value="ECO:0007669"/>
    <property type="project" value="InterPro"/>
</dbReference>
<keyword evidence="3" id="KW-0547">Nucleotide-binding</keyword>
<dbReference type="Proteomes" id="UP000321301">
    <property type="component" value="Unassembled WGS sequence"/>
</dbReference>
<keyword evidence="2 6" id="KW-0436">Ligase</keyword>
<dbReference type="SUPFAM" id="SSF56059">
    <property type="entry name" value="Glutathione synthetase ATP-binding domain-like"/>
    <property type="match status" value="1"/>
</dbReference>
<dbReference type="PANTHER" id="PTHR23132">
    <property type="entry name" value="D-ALANINE--D-ALANINE LIGASE"/>
    <property type="match status" value="1"/>
</dbReference>
<name>A0A512CI06_9BACT</name>
<proteinExistence type="inferred from homology"/>
<feature type="domain" description="ATP-grasp" evidence="5">
    <location>
        <begin position="419"/>
        <end position="632"/>
    </location>
</feature>
<dbReference type="RefSeq" id="WP_020891711.1">
    <property type="nucleotide sequence ID" value="NZ_BJYV01000028.1"/>
</dbReference>
<dbReference type="InterPro" id="IPR029063">
    <property type="entry name" value="SAM-dependent_MTases_sf"/>
</dbReference>
<evidence type="ECO:0000256" key="4">
    <source>
        <dbReference type="SAM" id="MobiDB-lite"/>
    </source>
</evidence>
<dbReference type="Gene3D" id="3.40.50.150">
    <property type="entry name" value="Vaccinia Virus protein VP39"/>
    <property type="match status" value="1"/>
</dbReference>
<dbReference type="Pfam" id="PF07478">
    <property type="entry name" value="Dala_Dala_lig_C"/>
    <property type="match status" value="1"/>
</dbReference>